<dbReference type="EMBL" id="AZMV01000002">
    <property type="protein sequence ID" value="ETY71828.1"/>
    <property type="molecule type" value="Genomic_DNA"/>
</dbReference>
<feature type="transmembrane region" description="Helical" evidence="1">
    <location>
        <begin position="43"/>
        <end position="64"/>
    </location>
</feature>
<keyword evidence="2" id="KW-0418">Kinase</keyword>
<feature type="transmembrane region" description="Helical" evidence="1">
    <location>
        <begin position="200"/>
        <end position="222"/>
    </location>
</feature>
<keyword evidence="1" id="KW-0472">Membrane</keyword>
<keyword evidence="3" id="KW-1185">Reference proteome</keyword>
<sequence length="333" mass="36416">MSAAQLVSPLTLFNNEAVIVEMMVAQALFALQVPKKPCFKRRLVIAIPALLLFTALLAIAFYGGHALIRIGVLRSVTNFLLLYLAANVAAAAVLDCGAHVVMSISICGYAVQHIASACTSLGHLAREALPFAPLHTWLAGELLRIMMFVAVYVACHLCFIRRFDVMRMRVSSNASLLFLALSMLGVTLGLSSYASVGTHAVATSFVFRSVSILVCVMILLMFGELSRNQRLTDELAFMKRMNDMRTNYYELLKDTIDTTNVHYHDLKHQVARLRTTVNEAGGTQASNAMLDEISQSVSAYGSIAKTGNAALDVVLTQKKSGMRSQEHPLHLHV</sequence>
<proteinExistence type="predicted"/>
<organism evidence="2 3">
    <name type="scientific">Bifidobacterium moukalabense DSM 27321</name>
    <dbReference type="NCBI Taxonomy" id="1435051"/>
    <lineage>
        <taxon>Bacteria</taxon>
        <taxon>Bacillati</taxon>
        <taxon>Actinomycetota</taxon>
        <taxon>Actinomycetes</taxon>
        <taxon>Bifidobacteriales</taxon>
        <taxon>Bifidobacteriaceae</taxon>
        <taxon>Bifidobacterium</taxon>
    </lineage>
</organism>
<keyword evidence="1" id="KW-0812">Transmembrane</keyword>
<dbReference type="eggNOG" id="COG3290">
    <property type="taxonomic scope" value="Bacteria"/>
</dbReference>
<comment type="caution">
    <text evidence="2">The sequence shown here is derived from an EMBL/GenBank/DDBJ whole genome shotgun (WGS) entry which is preliminary data.</text>
</comment>
<feature type="transmembrane region" description="Helical" evidence="1">
    <location>
        <begin position="175"/>
        <end position="194"/>
    </location>
</feature>
<dbReference type="AlphaFoldDB" id="W4N9Q1"/>
<dbReference type="Proteomes" id="UP000019155">
    <property type="component" value="Unassembled WGS sequence"/>
</dbReference>
<gene>
    <name evidence="2" type="ORF">BMOU_0566</name>
</gene>
<dbReference type="STRING" id="1435051.BMOU_0566"/>
<evidence type="ECO:0000256" key="1">
    <source>
        <dbReference type="SAM" id="Phobius"/>
    </source>
</evidence>
<protein>
    <submittedName>
        <fullName evidence="2">Histidine kinase</fullName>
    </submittedName>
</protein>
<dbReference type="PATRIC" id="fig|1435051.3.peg.561"/>
<feature type="transmembrane region" description="Helical" evidence="1">
    <location>
        <begin position="12"/>
        <end position="31"/>
    </location>
</feature>
<keyword evidence="2" id="KW-0808">Transferase</keyword>
<name>W4N9Q1_9BIFI</name>
<accession>W4N9Q1</accession>
<evidence type="ECO:0000313" key="2">
    <source>
        <dbReference type="EMBL" id="ETY71828.1"/>
    </source>
</evidence>
<feature type="transmembrane region" description="Helical" evidence="1">
    <location>
        <begin position="76"/>
        <end position="94"/>
    </location>
</feature>
<dbReference type="RefSeq" id="WP_034874673.1">
    <property type="nucleotide sequence ID" value="NZ_AZMV01000002.1"/>
</dbReference>
<keyword evidence="1" id="KW-1133">Transmembrane helix</keyword>
<evidence type="ECO:0000313" key="3">
    <source>
        <dbReference type="Proteomes" id="UP000019155"/>
    </source>
</evidence>
<feature type="transmembrane region" description="Helical" evidence="1">
    <location>
        <begin position="145"/>
        <end position="163"/>
    </location>
</feature>
<dbReference type="OrthoDB" id="9773869at2"/>
<reference evidence="2 3" key="1">
    <citation type="journal article" date="2014" name="Genome Announc.">
        <title>The Genome Sequence of Bifidobacterium moukalabense DSM 27321 Highlights the Close Phylogenetic Relatedness with the Bifidobacterium dentium Taxon.</title>
        <authorList>
            <person name="Lugli G.A."/>
            <person name="Duranti S."/>
            <person name="Milani C."/>
            <person name="Turroni F."/>
            <person name="Viappiani A."/>
            <person name="Mangifesta M."/>
            <person name="van Sinderen D."/>
            <person name="Ventura M."/>
        </authorList>
    </citation>
    <scope>NUCLEOTIDE SEQUENCE [LARGE SCALE GENOMIC DNA]</scope>
    <source>
        <strain evidence="2 3">DSM 27321</strain>
    </source>
</reference>
<dbReference type="GO" id="GO:0016301">
    <property type="term" value="F:kinase activity"/>
    <property type="evidence" value="ECO:0007669"/>
    <property type="project" value="UniProtKB-KW"/>
</dbReference>